<sequence>MTYVSDEIIDRFRKVTSATAYSAVWRLAPPSGQEWFASANYQLCLMRSVKAFTPGKKLVGRAQTLRYLPARPDLLEETRRGADSPEYRAMAKCGPNDVLVIEAHTFDQYSCTMGNMKTRQLWHKKAEGLVTDGAIRDLQMIDDEYDLAVFAKNRSPAGNLPFLESFEEGRLVNVGGVLVMPGDVIVADDDGVVVVPSTRALEVIDWIDEQEEAEQFVIGLIDDEQVPPGKYYPISNETKERFREWKESGEQ</sequence>
<organism evidence="1">
    <name type="scientific">marine metagenome</name>
    <dbReference type="NCBI Taxonomy" id="408172"/>
    <lineage>
        <taxon>unclassified sequences</taxon>
        <taxon>metagenomes</taxon>
        <taxon>ecological metagenomes</taxon>
    </lineage>
</organism>
<dbReference type="Gene3D" id="3.50.30.40">
    <property type="entry name" value="Ribonuclease E inhibitor RraA/RraA-like"/>
    <property type="match status" value="1"/>
</dbReference>
<accession>A0A382ASF1</accession>
<dbReference type="Pfam" id="PF03737">
    <property type="entry name" value="RraA-like"/>
    <property type="match status" value="1"/>
</dbReference>
<dbReference type="PANTHER" id="PTHR33254">
    <property type="entry name" value="4-HYDROXY-4-METHYL-2-OXOGLUTARATE ALDOLASE 3-RELATED"/>
    <property type="match status" value="1"/>
</dbReference>
<dbReference type="CDD" id="cd16841">
    <property type="entry name" value="RraA_family"/>
    <property type="match status" value="1"/>
</dbReference>
<reference evidence="1" key="1">
    <citation type="submission" date="2018-05" db="EMBL/GenBank/DDBJ databases">
        <authorList>
            <person name="Lanie J.A."/>
            <person name="Ng W.-L."/>
            <person name="Kazmierczak K.M."/>
            <person name="Andrzejewski T.M."/>
            <person name="Davidsen T.M."/>
            <person name="Wayne K.J."/>
            <person name="Tettelin H."/>
            <person name="Glass J.I."/>
            <person name="Rusch D."/>
            <person name="Podicherti R."/>
            <person name="Tsui H.-C.T."/>
            <person name="Winkler M.E."/>
        </authorList>
    </citation>
    <scope>NUCLEOTIDE SEQUENCE</scope>
</reference>
<dbReference type="SUPFAM" id="SSF89562">
    <property type="entry name" value="RraA-like"/>
    <property type="match status" value="1"/>
</dbReference>
<proteinExistence type="predicted"/>
<evidence type="ECO:0000313" key="1">
    <source>
        <dbReference type="EMBL" id="SVB04388.1"/>
    </source>
</evidence>
<dbReference type="InterPro" id="IPR036704">
    <property type="entry name" value="RraA/RraA-like_sf"/>
</dbReference>
<name>A0A382ASF1_9ZZZZ</name>
<gene>
    <name evidence="1" type="ORF">METZ01_LOCUS157242</name>
</gene>
<protein>
    <submittedName>
        <fullName evidence="1">Uncharacterized protein</fullName>
    </submittedName>
</protein>
<dbReference type="EMBL" id="UINC01026618">
    <property type="protein sequence ID" value="SVB04388.1"/>
    <property type="molecule type" value="Genomic_DNA"/>
</dbReference>
<dbReference type="InterPro" id="IPR005493">
    <property type="entry name" value="RraA/RraA-like"/>
</dbReference>
<dbReference type="PANTHER" id="PTHR33254:SF4">
    <property type="entry name" value="4-HYDROXY-4-METHYL-2-OXOGLUTARATE ALDOLASE 3-RELATED"/>
    <property type="match status" value="1"/>
</dbReference>
<dbReference type="AlphaFoldDB" id="A0A382ASF1"/>